<dbReference type="InterPro" id="IPR003317">
    <property type="entry name" value="Cyt-d_oxidase_su2"/>
</dbReference>
<gene>
    <name evidence="8" type="ORF">SAMN05428998_111128</name>
</gene>
<accession>A0A1Y6BZK4</accession>
<evidence type="ECO:0000256" key="4">
    <source>
        <dbReference type="ARBA" id="ARBA00022692"/>
    </source>
</evidence>
<organism evidence="8 9">
    <name type="scientific">Tistlia consotensis USBA 355</name>
    <dbReference type="NCBI Taxonomy" id="560819"/>
    <lineage>
        <taxon>Bacteria</taxon>
        <taxon>Pseudomonadati</taxon>
        <taxon>Pseudomonadota</taxon>
        <taxon>Alphaproteobacteria</taxon>
        <taxon>Rhodospirillales</taxon>
        <taxon>Rhodovibrionaceae</taxon>
        <taxon>Tistlia</taxon>
    </lineage>
</organism>
<feature type="transmembrane region" description="Helical" evidence="7">
    <location>
        <begin position="265"/>
        <end position="283"/>
    </location>
</feature>
<sequence length="335" mass="36527">MDLDTILPVLWALVIVFGVVVYVLADGFDLGIGILYPFAGDEAERDRMMNSVAPVWDGNETWLVLGGAGLLAAFPLVYSVVLPAFYLPLVAMLLALVFRGVAFEFRFRSTTRKHLWSAAFFLGSLVAGFCQGIVLGGFVRGVPVEDGVFGGGSFDWLEPFPLFVGLALVAGYGLLGAGWTILKTEGALQARARRWSALLLPVVLLAMAAVSLWMPITDEAVALRWFSWPNIAFLWPVPVAVLAVALLHALALARRSEWLPHLSAAGLFLLGFFGLGISLWPYAIPREVDIWAAAAPPETQGFALIGFVVLMPLILGYGVWSYWVFRGKVRDEGYH</sequence>
<dbReference type="PANTHER" id="PTHR43141">
    <property type="entry name" value="CYTOCHROME BD2 SUBUNIT II"/>
    <property type="match status" value="1"/>
</dbReference>
<name>A0A1Y6BZK4_9PROT</name>
<dbReference type="Pfam" id="PF02322">
    <property type="entry name" value="Cyt_bd_oxida_II"/>
    <property type="match status" value="1"/>
</dbReference>
<proteinExistence type="inferred from homology"/>
<dbReference type="NCBIfam" id="TIGR00203">
    <property type="entry name" value="cydB"/>
    <property type="match status" value="1"/>
</dbReference>
<keyword evidence="3" id="KW-1003">Cell membrane</keyword>
<dbReference type="PANTHER" id="PTHR43141:SF4">
    <property type="entry name" value="CYTOCHROME BD2 SUBUNIT II"/>
    <property type="match status" value="1"/>
</dbReference>
<feature type="transmembrane region" description="Helical" evidence="7">
    <location>
        <begin position="194"/>
        <end position="213"/>
    </location>
</feature>
<feature type="transmembrane region" description="Helical" evidence="7">
    <location>
        <begin position="159"/>
        <end position="182"/>
    </location>
</feature>
<feature type="transmembrane region" description="Helical" evidence="7">
    <location>
        <begin position="115"/>
        <end position="139"/>
    </location>
</feature>
<dbReference type="AlphaFoldDB" id="A0A1Y6BZK4"/>
<reference evidence="8 9" key="1">
    <citation type="submission" date="2017-04" db="EMBL/GenBank/DDBJ databases">
        <authorList>
            <person name="Afonso C.L."/>
            <person name="Miller P.J."/>
            <person name="Scott M.A."/>
            <person name="Spackman E."/>
            <person name="Goraichik I."/>
            <person name="Dimitrov K.M."/>
            <person name="Suarez D.L."/>
            <person name="Swayne D.E."/>
        </authorList>
    </citation>
    <scope>NUCLEOTIDE SEQUENCE [LARGE SCALE GENOMIC DNA]</scope>
    <source>
        <strain evidence="8 9">USBA 355</strain>
    </source>
</reference>
<evidence type="ECO:0000313" key="9">
    <source>
        <dbReference type="Proteomes" id="UP000192917"/>
    </source>
</evidence>
<dbReference type="EMBL" id="FWZX01000011">
    <property type="protein sequence ID" value="SMF33567.1"/>
    <property type="molecule type" value="Genomic_DNA"/>
</dbReference>
<dbReference type="RefSeq" id="WP_085123501.1">
    <property type="nucleotide sequence ID" value="NZ_FWZX01000011.1"/>
</dbReference>
<evidence type="ECO:0000256" key="1">
    <source>
        <dbReference type="ARBA" id="ARBA00004651"/>
    </source>
</evidence>
<evidence type="ECO:0000256" key="7">
    <source>
        <dbReference type="SAM" id="Phobius"/>
    </source>
</evidence>
<comment type="subcellular location">
    <subcellularLocation>
        <location evidence="1">Cell membrane</location>
        <topology evidence="1">Multi-pass membrane protein</topology>
    </subcellularLocation>
</comment>
<feature type="transmembrane region" description="Helical" evidence="7">
    <location>
        <begin position="84"/>
        <end position="103"/>
    </location>
</feature>
<dbReference type="Proteomes" id="UP000192917">
    <property type="component" value="Unassembled WGS sequence"/>
</dbReference>
<keyword evidence="9" id="KW-1185">Reference proteome</keyword>
<dbReference type="GO" id="GO:0019646">
    <property type="term" value="P:aerobic electron transport chain"/>
    <property type="evidence" value="ECO:0007669"/>
    <property type="project" value="TreeGrafter"/>
</dbReference>
<keyword evidence="5 7" id="KW-1133">Transmembrane helix</keyword>
<keyword evidence="6 7" id="KW-0472">Membrane</keyword>
<comment type="similarity">
    <text evidence="2">Belongs to the cytochrome ubiquinol oxidase subunit 2 family.</text>
</comment>
<dbReference type="STRING" id="560819.SAMN05428998_111128"/>
<evidence type="ECO:0000256" key="3">
    <source>
        <dbReference type="ARBA" id="ARBA00022475"/>
    </source>
</evidence>
<protein>
    <submittedName>
        <fullName evidence="8">Cytochrome bd-I ubiquinol oxidase subunit 2 apoprotein</fullName>
    </submittedName>
</protein>
<dbReference type="GO" id="GO:0009055">
    <property type="term" value="F:electron transfer activity"/>
    <property type="evidence" value="ECO:0007669"/>
    <property type="project" value="TreeGrafter"/>
</dbReference>
<evidence type="ECO:0000256" key="6">
    <source>
        <dbReference type="ARBA" id="ARBA00023136"/>
    </source>
</evidence>
<feature type="transmembrane region" description="Helical" evidence="7">
    <location>
        <begin position="6"/>
        <end position="39"/>
    </location>
</feature>
<keyword evidence="4 7" id="KW-0812">Transmembrane</keyword>
<dbReference type="GO" id="GO:0070069">
    <property type="term" value="C:cytochrome complex"/>
    <property type="evidence" value="ECO:0007669"/>
    <property type="project" value="TreeGrafter"/>
</dbReference>
<feature type="transmembrane region" description="Helical" evidence="7">
    <location>
        <begin position="303"/>
        <end position="325"/>
    </location>
</feature>
<feature type="transmembrane region" description="Helical" evidence="7">
    <location>
        <begin position="233"/>
        <end position="253"/>
    </location>
</feature>
<evidence type="ECO:0000256" key="2">
    <source>
        <dbReference type="ARBA" id="ARBA00007543"/>
    </source>
</evidence>
<evidence type="ECO:0000256" key="5">
    <source>
        <dbReference type="ARBA" id="ARBA00022989"/>
    </source>
</evidence>
<dbReference type="GO" id="GO:0005886">
    <property type="term" value="C:plasma membrane"/>
    <property type="evidence" value="ECO:0007669"/>
    <property type="project" value="UniProtKB-SubCell"/>
</dbReference>
<evidence type="ECO:0000313" key="8">
    <source>
        <dbReference type="EMBL" id="SMF33567.1"/>
    </source>
</evidence>
<dbReference type="GO" id="GO:0016682">
    <property type="term" value="F:oxidoreductase activity, acting on diphenols and related substances as donors, oxygen as acceptor"/>
    <property type="evidence" value="ECO:0007669"/>
    <property type="project" value="TreeGrafter"/>
</dbReference>